<keyword evidence="2" id="KW-1185">Reference proteome</keyword>
<gene>
    <name evidence="1" type="ORF">O0236_006870</name>
</gene>
<reference evidence="1" key="1">
    <citation type="submission" date="2024-08" db="EMBL/GenBank/DDBJ databases">
        <title>Lentilactobacillus sp. nov., isolated from tree bark.</title>
        <authorList>
            <person name="Phuengjayaem S."/>
            <person name="Tanasupawat S."/>
        </authorList>
    </citation>
    <scope>NUCLEOTIDE SEQUENCE</scope>
    <source>
        <strain evidence="1">SPB1-3</strain>
    </source>
</reference>
<sequence length="46" mass="5385">MKNKGIEIEVPNLSKLIQLLEQADKQAKQLQKYLDEIKEFELVIKS</sequence>
<dbReference type="EMBL" id="CP168151">
    <property type="protein sequence ID" value="XFD39153.1"/>
    <property type="molecule type" value="Genomic_DNA"/>
</dbReference>
<proteinExistence type="predicted"/>
<evidence type="ECO:0000313" key="2">
    <source>
        <dbReference type="Proteomes" id="UP001149860"/>
    </source>
</evidence>
<evidence type="ECO:0000313" key="1">
    <source>
        <dbReference type="EMBL" id="XFD39153.1"/>
    </source>
</evidence>
<organism evidence="1 2">
    <name type="scientific">Lentilactobacillus terminaliae</name>
    <dbReference type="NCBI Taxonomy" id="3003483"/>
    <lineage>
        <taxon>Bacteria</taxon>
        <taxon>Bacillati</taxon>
        <taxon>Bacillota</taxon>
        <taxon>Bacilli</taxon>
        <taxon>Lactobacillales</taxon>
        <taxon>Lactobacillaceae</taxon>
        <taxon>Lentilactobacillus</taxon>
    </lineage>
</organism>
<protein>
    <submittedName>
        <fullName evidence="1">Uncharacterized protein</fullName>
    </submittedName>
</protein>
<name>A0ACD5DDB9_9LACO</name>
<accession>A0ACD5DDB9</accession>
<dbReference type="Proteomes" id="UP001149860">
    <property type="component" value="Chromosome"/>
</dbReference>